<accession>A0A2P2NR55</accession>
<dbReference type="EMBL" id="GGEC01064387">
    <property type="protein sequence ID" value="MBX44871.1"/>
    <property type="molecule type" value="Transcribed_RNA"/>
</dbReference>
<name>A0A2P2NR55_RHIMU</name>
<dbReference type="AlphaFoldDB" id="A0A2P2NR55"/>
<protein>
    <submittedName>
        <fullName evidence="1">Uncharacterized protein</fullName>
    </submittedName>
</protein>
<proteinExistence type="predicted"/>
<evidence type="ECO:0000313" key="1">
    <source>
        <dbReference type="EMBL" id="MBX44871.1"/>
    </source>
</evidence>
<organism evidence="1">
    <name type="scientific">Rhizophora mucronata</name>
    <name type="common">Asiatic mangrove</name>
    <dbReference type="NCBI Taxonomy" id="61149"/>
    <lineage>
        <taxon>Eukaryota</taxon>
        <taxon>Viridiplantae</taxon>
        <taxon>Streptophyta</taxon>
        <taxon>Embryophyta</taxon>
        <taxon>Tracheophyta</taxon>
        <taxon>Spermatophyta</taxon>
        <taxon>Magnoliopsida</taxon>
        <taxon>eudicotyledons</taxon>
        <taxon>Gunneridae</taxon>
        <taxon>Pentapetalae</taxon>
        <taxon>rosids</taxon>
        <taxon>fabids</taxon>
        <taxon>Malpighiales</taxon>
        <taxon>Rhizophoraceae</taxon>
        <taxon>Rhizophora</taxon>
    </lineage>
</organism>
<reference evidence="1" key="1">
    <citation type="submission" date="2018-02" db="EMBL/GenBank/DDBJ databases">
        <title>Rhizophora mucronata_Transcriptome.</title>
        <authorList>
            <person name="Meera S.P."/>
            <person name="Sreeshan A."/>
            <person name="Augustine A."/>
        </authorList>
    </citation>
    <scope>NUCLEOTIDE SEQUENCE</scope>
    <source>
        <tissue evidence="1">Leaf</tissue>
    </source>
</reference>
<sequence length="32" mass="3775">MRPIGYQLKSKVTKSTLLFSRRKCQLAFYGRP</sequence>